<protein>
    <submittedName>
        <fullName evidence="3">Oidioi.mRNA.OKI2018_I69.XSR.g15613.t1.cds</fullName>
    </submittedName>
</protein>
<feature type="chain" id="PRO_5045079212" evidence="2">
    <location>
        <begin position="20"/>
        <end position="103"/>
    </location>
</feature>
<gene>
    <name evidence="3" type="ORF">OKIOD_LOCUS7171</name>
</gene>
<dbReference type="Proteomes" id="UP001158576">
    <property type="component" value="Chromosome XSR"/>
</dbReference>
<keyword evidence="2" id="KW-0732">Signal</keyword>
<dbReference type="EMBL" id="OU015569">
    <property type="protein sequence ID" value="CAG5098378.1"/>
    <property type="molecule type" value="Genomic_DNA"/>
</dbReference>
<proteinExistence type="predicted"/>
<accession>A0ABN7SHE7</accession>
<organism evidence="3 4">
    <name type="scientific">Oikopleura dioica</name>
    <name type="common">Tunicate</name>
    <dbReference type="NCBI Taxonomy" id="34765"/>
    <lineage>
        <taxon>Eukaryota</taxon>
        <taxon>Metazoa</taxon>
        <taxon>Chordata</taxon>
        <taxon>Tunicata</taxon>
        <taxon>Appendicularia</taxon>
        <taxon>Copelata</taxon>
        <taxon>Oikopleuridae</taxon>
        <taxon>Oikopleura</taxon>
    </lineage>
</organism>
<reference evidence="3 4" key="1">
    <citation type="submission" date="2021-04" db="EMBL/GenBank/DDBJ databases">
        <authorList>
            <person name="Bliznina A."/>
        </authorList>
    </citation>
    <scope>NUCLEOTIDE SEQUENCE [LARGE SCALE GENOMIC DNA]</scope>
</reference>
<evidence type="ECO:0000313" key="4">
    <source>
        <dbReference type="Proteomes" id="UP001158576"/>
    </source>
</evidence>
<evidence type="ECO:0000256" key="1">
    <source>
        <dbReference type="SAM" id="MobiDB-lite"/>
    </source>
</evidence>
<feature type="region of interest" description="Disordered" evidence="1">
    <location>
        <begin position="67"/>
        <end position="103"/>
    </location>
</feature>
<evidence type="ECO:0000313" key="3">
    <source>
        <dbReference type="EMBL" id="CAG5098378.1"/>
    </source>
</evidence>
<name>A0ABN7SHE7_OIKDI</name>
<evidence type="ECO:0000256" key="2">
    <source>
        <dbReference type="SAM" id="SignalP"/>
    </source>
</evidence>
<keyword evidence="4" id="KW-1185">Reference proteome</keyword>
<feature type="compositionally biased region" description="Basic and acidic residues" evidence="1">
    <location>
        <begin position="67"/>
        <end position="81"/>
    </location>
</feature>
<feature type="signal peptide" evidence="2">
    <location>
        <begin position="1"/>
        <end position="19"/>
    </location>
</feature>
<sequence>MHFAFPFIVAQCAVWATSAGHLGNLMNGISDFDIKGYFEDEIRELDYQQFLGELQSIYSILKEGEESLSRRSYEPSPRRLPDLFTEEASARSDKGQSWNKFLV</sequence>